<proteinExistence type="predicted"/>
<dbReference type="Proteomes" id="UP001497482">
    <property type="component" value="Chromosome 22"/>
</dbReference>
<reference evidence="2 3" key="1">
    <citation type="submission" date="2024-04" db="EMBL/GenBank/DDBJ databases">
        <authorList>
            <person name="Waldvogel A.-M."/>
            <person name="Schoenle A."/>
        </authorList>
    </citation>
    <scope>NUCLEOTIDE SEQUENCE [LARGE SCALE GENOMIC DNA]</scope>
</reference>
<feature type="region of interest" description="Disordered" evidence="1">
    <location>
        <begin position="87"/>
        <end position="107"/>
    </location>
</feature>
<gene>
    <name evidence="2" type="ORF">KC01_LOCUS26988</name>
</gene>
<organism evidence="2 3">
    <name type="scientific">Knipowitschia caucasica</name>
    <name type="common">Caucasian dwarf goby</name>
    <name type="synonym">Pomatoschistus caucasicus</name>
    <dbReference type="NCBI Taxonomy" id="637954"/>
    <lineage>
        <taxon>Eukaryota</taxon>
        <taxon>Metazoa</taxon>
        <taxon>Chordata</taxon>
        <taxon>Craniata</taxon>
        <taxon>Vertebrata</taxon>
        <taxon>Euteleostomi</taxon>
        <taxon>Actinopterygii</taxon>
        <taxon>Neopterygii</taxon>
        <taxon>Teleostei</taxon>
        <taxon>Neoteleostei</taxon>
        <taxon>Acanthomorphata</taxon>
        <taxon>Gobiaria</taxon>
        <taxon>Gobiiformes</taxon>
        <taxon>Gobioidei</taxon>
        <taxon>Gobiidae</taxon>
        <taxon>Gobiinae</taxon>
        <taxon>Knipowitschia</taxon>
    </lineage>
</organism>
<feature type="region of interest" description="Disordered" evidence="1">
    <location>
        <begin position="131"/>
        <end position="174"/>
    </location>
</feature>
<keyword evidence="3" id="KW-1185">Reference proteome</keyword>
<name>A0AAV2L8P1_KNICA</name>
<feature type="compositionally biased region" description="Low complexity" evidence="1">
    <location>
        <begin position="95"/>
        <end position="104"/>
    </location>
</feature>
<evidence type="ECO:0000313" key="2">
    <source>
        <dbReference type="EMBL" id="CAL1598621.1"/>
    </source>
</evidence>
<evidence type="ECO:0000256" key="1">
    <source>
        <dbReference type="SAM" id="MobiDB-lite"/>
    </source>
</evidence>
<sequence>MVITLLRGSVYCNFVALSRTSGSTPTHTRGPEQGACGFYILGPDLVCASDALSQGVLRVVSEYTSALEVTGCDALSYEKSDVAWDTAQDSPWRPRPVTTPAAAPGHAGRIHARVRGSLHVLKANANLLSLPAHTQPWPRTRRRPGGDQEARSGKATDRSLGIGSDTAEGQGRRR</sequence>
<evidence type="ECO:0000313" key="3">
    <source>
        <dbReference type="Proteomes" id="UP001497482"/>
    </source>
</evidence>
<accession>A0AAV2L8P1</accession>
<dbReference type="AlphaFoldDB" id="A0AAV2L8P1"/>
<protein>
    <submittedName>
        <fullName evidence="2">Uncharacterized protein</fullName>
    </submittedName>
</protein>
<feature type="compositionally biased region" description="Basic and acidic residues" evidence="1">
    <location>
        <begin position="144"/>
        <end position="157"/>
    </location>
</feature>
<dbReference type="EMBL" id="OZ035844">
    <property type="protein sequence ID" value="CAL1598621.1"/>
    <property type="molecule type" value="Genomic_DNA"/>
</dbReference>